<evidence type="ECO:0000256" key="1">
    <source>
        <dbReference type="SAM" id="MobiDB-lite"/>
    </source>
</evidence>
<accession>A0A8T2SM90</accession>
<dbReference type="EMBL" id="CM035424">
    <property type="protein sequence ID" value="KAH7352532.1"/>
    <property type="molecule type" value="Genomic_DNA"/>
</dbReference>
<comment type="caution">
    <text evidence="2">The sequence shown here is derived from an EMBL/GenBank/DDBJ whole genome shotgun (WGS) entry which is preliminary data.</text>
</comment>
<evidence type="ECO:0000313" key="3">
    <source>
        <dbReference type="Proteomes" id="UP000825935"/>
    </source>
</evidence>
<reference evidence="2" key="1">
    <citation type="submission" date="2021-08" db="EMBL/GenBank/DDBJ databases">
        <title>WGS assembly of Ceratopteris richardii.</title>
        <authorList>
            <person name="Marchant D.B."/>
            <person name="Chen G."/>
            <person name="Jenkins J."/>
            <person name="Shu S."/>
            <person name="Leebens-Mack J."/>
            <person name="Grimwood J."/>
            <person name="Schmutz J."/>
            <person name="Soltis P."/>
            <person name="Soltis D."/>
            <person name="Chen Z.-H."/>
        </authorList>
    </citation>
    <scope>NUCLEOTIDE SEQUENCE</scope>
    <source>
        <strain evidence="2">Whitten #5841</strain>
        <tissue evidence="2">Leaf</tissue>
    </source>
</reference>
<proteinExistence type="predicted"/>
<feature type="region of interest" description="Disordered" evidence="1">
    <location>
        <begin position="100"/>
        <end position="128"/>
    </location>
</feature>
<protein>
    <submittedName>
        <fullName evidence="2">Uncharacterized protein</fullName>
    </submittedName>
</protein>
<organism evidence="2 3">
    <name type="scientific">Ceratopteris richardii</name>
    <name type="common">Triangle waterfern</name>
    <dbReference type="NCBI Taxonomy" id="49495"/>
    <lineage>
        <taxon>Eukaryota</taxon>
        <taxon>Viridiplantae</taxon>
        <taxon>Streptophyta</taxon>
        <taxon>Embryophyta</taxon>
        <taxon>Tracheophyta</taxon>
        <taxon>Polypodiopsida</taxon>
        <taxon>Polypodiidae</taxon>
        <taxon>Polypodiales</taxon>
        <taxon>Pteridineae</taxon>
        <taxon>Pteridaceae</taxon>
        <taxon>Parkerioideae</taxon>
        <taxon>Ceratopteris</taxon>
    </lineage>
</organism>
<name>A0A8T2SM90_CERRI</name>
<feature type="compositionally biased region" description="Basic residues" evidence="1">
    <location>
        <begin position="26"/>
        <end position="36"/>
    </location>
</feature>
<sequence length="231" mass="24941">MPHPSSNTRVESRMKPPTVAKASTKNPRKRKSRAKPKPLIEQKLALNDAEFRALVLQYTGDSARPTAQANCGCPSKELYKISDSCHAIAHDGGLGRSKAVCSSDNPRPTTMSGCPSRSKGVLQTESTPLPNDYIPQVRALLETCPCTHLESGHVSTTDVGTEFSSSETQPISSHIHSRDLRKVLLHKILQIGFTNSTEAGNKAPVDISNLISLCGLTLLHDMALNSFNTGD</sequence>
<evidence type="ECO:0000313" key="2">
    <source>
        <dbReference type="EMBL" id="KAH7352532.1"/>
    </source>
</evidence>
<gene>
    <name evidence="2" type="ORF">KP509_19G050200</name>
</gene>
<dbReference type="AlphaFoldDB" id="A0A8T2SM90"/>
<keyword evidence="3" id="KW-1185">Reference proteome</keyword>
<dbReference type="Proteomes" id="UP000825935">
    <property type="component" value="Chromosome 19"/>
</dbReference>
<feature type="region of interest" description="Disordered" evidence="1">
    <location>
        <begin position="1"/>
        <end position="39"/>
    </location>
</feature>